<evidence type="ECO:0000256" key="1">
    <source>
        <dbReference type="SAM" id="SignalP"/>
    </source>
</evidence>
<sequence>MAVLIFWCPMLLTSRIEVWPSRHATIGGVTKRVHMEPVKPWLESRDTSGHSSRTISLLGKEDGALDTLSARKDSNGLHHCVYVISGDPRVQRELRSS</sequence>
<keyword evidence="1" id="KW-0732">Signal</keyword>
<protein>
    <submittedName>
        <fullName evidence="2">Sod4</fullName>
    </submittedName>
</protein>
<dbReference type="EMBL" id="GBRH01170596">
    <property type="protein sequence ID" value="JAE27300.1"/>
    <property type="molecule type" value="Transcribed_RNA"/>
</dbReference>
<feature type="chain" id="PRO_5002047872" evidence="1">
    <location>
        <begin position="19"/>
        <end position="97"/>
    </location>
</feature>
<reference evidence="2" key="2">
    <citation type="journal article" date="2015" name="Data Brief">
        <title>Shoot transcriptome of the giant reed, Arundo donax.</title>
        <authorList>
            <person name="Barrero R.A."/>
            <person name="Guerrero F.D."/>
            <person name="Moolhuijzen P."/>
            <person name="Goolsby J.A."/>
            <person name="Tidwell J."/>
            <person name="Bellgard S.E."/>
            <person name="Bellgard M.I."/>
        </authorList>
    </citation>
    <scope>NUCLEOTIDE SEQUENCE</scope>
    <source>
        <tissue evidence="2">Shoot tissue taken approximately 20 cm above the soil surface</tissue>
    </source>
</reference>
<proteinExistence type="predicted"/>
<organism evidence="2">
    <name type="scientific">Arundo donax</name>
    <name type="common">Giant reed</name>
    <name type="synonym">Donax arundinaceus</name>
    <dbReference type="NCBI Taxonomy" id="35708"/>
    <lineage>
        <taxon>Eukaryota</taxon>
        <taxon>Viridiplantae</taxon>
        <taxon>Streptophyta</taxon>
        <taxon>Embryophyta</taxon>
        <taxon>Tracheophyta</taxon>
        <taxon>Spermatophyta</taxon>
        <taxon>Magnoliopsida</taxon>
        <taxon>Liliopsida</taxon>
        <taxon>Poales</taxon>
        <taxon>Poaceae</taxon>
        <taxon>PACMAD clade</taxon>
        <taxon>Arundinoideae</taxon>
        <taxon>Arundineae</taxon>
        <taxon>Arundo</taxon>
    </lineage>
</organism>
<evidence type="ECO:0000313" key="2">
    <source>
        <dbReference type="EMBL" id="JAE27300.1"/>
    </source>
</evidence>
<name>A0A0A9GQ72_ARUDO</name>
<accession>A0A0A9GQ72</accession>
<feature type="signal peptide" evidence="1">
    <location>
        <begin position="1"/>
        <end position="18"/>
    </location>
</feature>
<reference evidence="2" key="1">
    <citation type="submission" date="2014-09" db="EMBL/GenBank/DDBJ databases">
        <authorList>
            <person name="Magalhaes I.L.F."/>
            <person name="Oliveira U."/>
            <person name="Santos F.R."/>
            <person name="Vidigal T.H.D.A."/>
            <person name="Brescovit A.D."/>
            <person name="Santos A.J."/>
        </authorList>
    </citation>
    <scope>NUCLEOTIDE SEQUENCE</scope>
    <source>
        <tissue evidence="2">Shoot tissue taken approximately 20 cm above the soil surface</tissue>
    </source>
</reference>
<dbReference type="AlphaFoldDB" id="A0A0A9GQ72"/>